<dbReference type="EMBL" id="JABCLD010001554">
    <property type="protein sequence ID" value="NMU26869.1"/>
    <property type="molecule type" value="Genomic_DNA"/>
</dbReference>
<protein>
    <recommendedName>
        <fullName evidence="3">RiboL-PSP-HEPN domain-containing protein</fullName>
    </recommendedName>
</protein>
<name>A0A7Y0X6R7_VIBPH</name>
<dbReference type="AlphaFoldDB" id="A0A7Y0X6R7"/>
<evidence type="ECO:0000313" key="1">
    <source>
        <dbReference type="EMBL" id="NMU26869.1"/>
    </source>
</evidence>
<evidence type="ECO:0000313" key="2">
    <source>
        <dbReference type="Proteomes" id="UP000555836"/>
    </source>
</evidence>
<evidence type="ECO:0008006" key="3">
    <source>
        <dbReference type="Google" id="ProtNLM"/>
    </source>
</evidence>
<dbReference type="Proteomes" id="UP000555836">
    <property type="component" value="Unassembled WGS sequence"/>
</dbReference>
<gene>
    <name evidence="1" type="ORF">HKB21_14715</name>
</gene>
<dbReference type="RefSeq" id="WP_069486122.1">
    <property type="nucleotide sequence ID" value="NZ_CP046761.1"/>
</dbReference>
<reference evidence="1 2" key="1">
    <citation type="submission" date="2020-04" db="EMBL/GenBank/DDBJ databases">
        <title>Whole-genome sequencing of Vibrio spp. from China reveals different genetic environments of blaCTX-M-14 among diverse lineages.</title>
        <authorList>
            <person name="Zheng Z."/>
            <person name="Ye L."/>
            <person name="Chen S."/>
        </authorList>
    </citation>
    <scope>NUCLEOTIDE SEQUENCE [LARGE SCALE GENOMIC DNA]</scope>
    <source>
        <strain evidence="1 2">Vb0574</strain>
    </source>
</reference>
<proteinExistence type="predicted"/>
<accession>A0A7Y0X6R7</accession>
<sequence>MTEDFDWEAFEKECEEDQRELDELNQKMDEAFEWIDVFWELDDKLTAFNENMESLYQGITSAKQQENNRFLNGILLVGVVSSYESFVHDFFDACCTKQGYIAKALLNIDKLGDKDRKYLRLKIGMSEDSLKKRLKKVTLHDPIQIANIAELLFGLKMPILRQDQAEKLLGQRNLFTHHGGVSGDESVEITSEYLLGAYNVIYRLINGYVGAIKGHADEFMGQET</sequence>
<organism evidence="1 2">
    <name type="scientific">Vibrio parahaemolyticus</name>
    <dbReference type="NCBI Taxonomy" id="670"/>
    <lineage>
        <taxon>Bacteria</taxon>
        <taxon>Pseudomonadati</taxon>
        <taxon>Pseudomonadota</taxon>
        <taxon>Gammaproteobacteria</taxon>
        <taxon>Vibrionales</taxon>
        <taxon>Vibrionaceae</taxon>
        <taxon>Vibrio</taxon>
    </lineage>
</organism>
<comment type="caution">
    <text evidence="1">The sequence shown here is derived from an EMBL/GenBank/DDBJ whole genome shotgun (WGS) entry which is preliminary data.</text>
</comment>